<gene>
    <name evidence="3" type="ORF">IAB80_08915</name>
</gene>
<dbReference type="AlphaFoldDB" id="A0A9D9IW18"/>
<dbReference type="Gene3D" id="6.10.250.330">
    <property type="match status" value="1"/>
</dbReference>
<evidence type="ECO:0000256" key="2">
    <source>
        <dbReference type="RuleBase" id="RU362080"/>
    </source>
</evidence>
<dbReference type="Pfam" id="PF02604">
    <property type="entry name" value="PhdYeFM_antitox"/>
    <property type="match status" value="1"/>
</dbReference>
<comment type="caution">
    <text evidence="3">The sequence shown here is derived from an EMBL/GenBank/DDBJ whole genome shotgun (WGS) entry which is preliminary data.</text>
</comment>
<dbReference type="Proteomes" id="UP000823771">
    <property type="component" value="Unassembled WGS sequence"/>
</dbReference>
<protein>
    <recommendedName>
        <fullName evidence="2">Antitoxin</fullName>
    </recommendedName>
</protein>
<dbReference type="PANTHER" id="PTHR33713:SF6">
    <property type="entry name" value="ANTITOXIN YEFM"/>
    <property type="match status" value="1"/>
</dbReference>
<organism evidence="3 4">
    <name type="scientific">Candidatus Cryptobacteroides excrementipullorum</name>
    <dbReference type="NCBI Taxonomy" id="2840761"/>
    <lineage>
        <taxon>Bacteria</taxon>
        <taxon>Pseudomonadati</taxon>
        <taxon>Bacteroidota</taxon>
        <taxon>Bacteroidia</taxon>
        <taxon>Bacteroidales</taxon>
        <taxon>Candidatus Cryptobacteroides</taxon>
    </lineage>
</organism>
<comment type="similarity">
    <text evidence="1 2">Belongs to the phD/YefM antitoxin family.</text>
</comment>
<reference evidence="3" key="1">
    <citation type="submission" date="2020-10" db="EMBL/GenBank/DDBJ databases">
        <authorList>
            <person name="Gilroy R."/>
        </authorList>
    </citation>
    <scope>NUCLEOTIDE SEQUENCE</scope>
    <source>
        <strain evidence="3">2478</strain>
    </source>
</reference>
<dbReference type="InterPro" id="IPR036165">
    <property type="entry name" value="YefM-like_sf"/>
</dbReference>
<evidence type="ECO:0000313" key="3">
    <source>
        <dbReference type="EMBL" id="MBO8478991.1"/>
    </source>
</evidence>
<comment type="function">
    <text evidence="2">Antitoxin component of a type II toxin-antitoxin (TA) system.</text>
</comment>
<dbReference type="SUPFAM" id="SSF143120">
    <property type="entry name" value="YefM-like"/>
    <property type="match status" value="1"/>
</dbReference>
<dbReference type="InterPro" id="IPR051405">
    <property type="entry name" value="phD/YefM_antitoxin"/>
</dbReference>
<evidence type="ECO:0000256" key="1">
    <source>
        <dbReference type="ARBA" id="ARBA00009981"/>
    </source>
</evidence>
<proteinExistence type="inferred from homology"/>
<dbReference type="Gene3D" id="3.40.1620.10">
    <property type="entry name" value="YefM-like domain"/>
    <property type="match status" value="1"/>
</dbReference>
<evidence type="ECO:0000313" key="4">
    <source>
        <dbReference type="Proteomes" id="UP000823771"/>
    </source>
</evidence>
<dbReference type="PANTHER" id="PTHR33713">
    <property type="entry name" value="ANTITOXIN YAFN-RELATED"/>
    <property type="match status" value="1"/>
</dbReference>
<name>A0A9D9IW18_9BACT</name>
<dbReference type="EMBL" id="JADILZ010000084">
    <property type="protein sequence ID" value="MBO8478991.1"/>
    <property type="molecule type" value="Genomic_DNA"/>
</dbReference>
<sequence length="92" mass="10424">MKTANFTEFRQNLRAYLDRVINDTDTVVINRGNGTAAVLISMDEYNAMKETEYIMQSPATMEAIQRASDELDNGKSLKQKDGETVEDFLARI</sequence>
<dbReference type="NCBIfam" id="TIGR01552">
    <property type="entry name" value="phd_fam"/>
    <property type="match status" value="1"/>
</dbReference>
<reference evidence="3" key="2">
    <citation type="journal article" date="2021" name="PeerJ">
        <title>Extensive microbial diversity within the chicken gut microbiome revealed by metagenomics and culture.</title>
        <authorList>
            <person name="Gilroy R."/>
            <person name="Ravi A."/>
            <person name="Getino M."/>
            <person name="Pursley I."/>
            <person name="Horton D.L."/>
            <person name="Alikhan N.F."/>
            <person name="Baker D."/>
            <person name="Gharbi K."/>
            <person name="Hall N."/>
            <person name="Watson M."/>
            <person name="Adriaenssens E.M."/>
            <person name="Foster-Nyarko E."/>
            <person name="Jarju S."/>
            <person name="Secka A."/>
            <person name="Antonio M."/>
            <person name="Oren A."/>
            <person name="Chaudhuri R.R."/>
            <person name="La Ragione R."/>
            <person name="Hildebrand F."/>
            <person name="Pallen M.J."/>
        </authorList>
    </citation>
    <scope>NUCLEOTIDE SEQUENCE</scope>
    <source>
        <strain evidence="3">2478</strain>
    </source>
</reference>
<dbReference type="InterPro" id="IPR006442">
    <property type="entry name" value="Antitoxin_Phd/YefM"/>
</dbReference>
<accession>A0A9D9IW18</accession>